<dbReference type="EMBL" id="LAQJ01000286">
    <property type="protein sequence ID" value="KKO18202.1"/>
    <property type="molecule type" value="Genomic_DNA"/>
</dbReference>
<protein>
    <submittedName>
        <fullName evidence="1">Uncharacterized protein</fullName>
    </submittedName>
</protein>
<dbReference type="Proteomes" id="UP000034954">
    <property type="component" value="Unassembled WGS sequence"/>
</dbReference>
<comment type="caution">
    <text evidence="1">The sequence shown here is derived from an EMBL/GenBank/DDBJ whole genome shotgun (WGS) entry which is preliminary data.</text>
</comment>
<dbReference type="AlphaFoldDB" id="A0A0M2UQQ8"/>
<keyword evidence="2" id="KW-1185">Reference proteome</keyword>
<name>A0A0M2UQQ8_9BACT</name>
<evidence type="ECO:0000313" key="1">
    <source>
        <dbReference type="EMBL" id="KKO18202.1"/>
    </source>
</evidence>
<proteinExistence type="predicted"/>
<evidence type="ECO:0000313" key="2">
    <source>
        <dbReference type="Proteomes" id="UP000034954"/>
    </source>
</evidence>
<sequence>MAEKNEIGTITLKIDQQQLRKIATSGRLEKFIEKATELFKRDLKAELVKESVSSSETALFLYDDEFGTGPRPPHWHNIARIELLTSRLEVLEQSVLKATRQ</sequence>
<accession>A0A0M2UQQ8</accession>
<reference evidence="1 2" key="1">
    <citation type="journal article" date="2013" name="BMC Microbiol.">
        <title>Identification of the type II cytochrome c maturation pathway in anammox bacteria by comparative genomics.</title>
        <authorList>
            <person name="Ferousi C."/>
            <person name="Speth D.R."/>
            <person name="Reimann J."/>
            <person name="Op den Camp H.J."/>
            <person name="Allen J.W."/>
            <person name="Keltjens J.T."/>
            <person name="Jetten M.S."/>
        </authorList>
    </citation>
    <scope>NUCLEOTIDE SEQUENCE [LARGE SCALE GENOMIC DNA]</scope>
    <source>
        <strain evidence="1">RU1</strain>
    </source>
</reference>
<organism evidence="1 2">
    <name type="scientific">Candidatus Brocadia fulgida</name>
    <dbReference type="NCBI Taxonomy" id="380242"/>
    <lineage>
        <taxon>Bacteria</taxon>
        <taxon>Pseudomonadati</taxon>
        <taxon>Planctomycetota</taxon>
        <taxon>Candidatus Brocadiia</taxon>
        <taxon>Candidatus Brocadiales</taxon>
        <taxon>Candidatus Brocadiaceae</taxon>
        <taxon>Candidatus Brocadia</taxon>
    </lineage>
</organism>
<gene>
    <name evidence="1" type="ORF">BROFUL_03100</name>
</gene>